<reference evidence="18" key="2">
    <citation type="submission" date="2025-08" db="UniProtKB">
        <authorList>
            <consortium name="RefSeq"/>
        </authorList>
    </citation>
    <scope>IDENTIFICATION</scope>
    <source>
        <tissue evidence="18">Leaf</tissue>
    </source>
</reference>
<evidence type="ECO:0000256" key="13">
    <source>
        <dbReference type="ARBA" id="ARBA00023160"/>
    </source>
</evidence>
<evidence type="ECO:0000256" key="11">
    <source>
        <dbReference type="ARBA" id="ARBA00023002"/>
    </source>
</evidence>
<dbReference type="Gene3D" id="3.40.50.720">
    <property type="entry name" value="NAD(P)-binding Rossmann-like Domain"/>
    <property type="match status" value="1"/>
</dbReference>
<evidence type="ECO:0000256" key="12">
    <source>
        <dbReference type="ARBA" id="ARBA00023098"/>
    </source>
</evidence>
<evidence type="ECO:0000256" key="3">
    <source>
        <dbReference type="ARBA" id="ARBA00009233"/>
    </source>
</evidence>
<keyword evidence="6" id="KW-0444">Lipid biosynthesis</keyword>
<evidence type="ECO:0000313" key="17">
    <source>
        <dbReference type="Proteomes" id="UP000189701"/>
    </source>
</evidence>
<keyword evidence="17" id="KW-1185">Reference proteome</keyword>
<keyword evidence="12" id="KW-0443">Lipid metabolism</keyword>
<evidence type="ECO:0000256" key="16">
    <source>
        <dbReference type="ARBA" id="ARBA00067308"/>
    </source>
</evidence>
<dbReference type="OrthoDB" id="417891at2759"/>
<evidence type="ECO:0000256" key="2">
    <source>
        <dbReference type="ARBA" id="ARBA00005194"/>
    </source>
</evidence>
<dbReference type="GO" id="GO:0006633">
    <property type="term" value="P:fatty acid biosynthetic process"/>
    <property type="evidence" value="ECO:0007669"/>
    <property type="project" value="UniProtKB-KW"/>
</dbReference>
<dbReference type="CDD" id="cd05372">
    <property type="entry name" value="ENR_SDR"/>
    <property type="match status" value="1"/>
</dbReference>
<comment type="similarity">
    <text evidence="3">Belongs to the short-chain dehydrogenases/reductases (SDR) family. FabI subfamily.</text>
</comment>
<keyword evidence="7" id="KW-0150">Chloroplast</keyword>
<dbReference type="eggNOG" id="KOG0725">
    <property type="taxonomic scope" value="Eukaryota"/>
</dbReference>
<gene>
    <name evidence="18" type="primary">LOC104238749</name>
</gene>
<evidence type="ECO:0000256" key="14">
    <source>
        <dbReference type="ARBA" id="ARBA00048572"/>
    </source>
</evidence>
<dbReference type="FunFam" id="3.40.50.720:FF:000192">
    <property type="entry name" value="Enoyl-[acyl-carrier-protein] reductase [NADH]"/>
    <property type="match status" value="1"/>
</dbReference>
<dbReference type="SUPFAM" id="SSF51735">
    <property type="entry name" value="NAD(P)-binding Rossmann-fold domains"/>
    <property type="match status" value="1"/>
</dbReference>
<evidence type="ECO:0000256" key="9">
    <source>
        <dbReference type="ARBA" id="ARBA00022832"/>
    </source>
</evidence>
<dbReference type="GO" id="GO:0009507">
    <property type="term" value="C:chloroplast"/>
    <property type="evidence" value="ECO:0007669"/>
    <property type="project" value="UniProtKB-SubCell"/>
</dbReference>
<comment type="pathway">
    <text evidence="2">Lipid metabolism; fatty acid biosynthesis.</text>
</comment>
<evidence type="ECO:0000256" key="10">
    <source>
        <dbReference type="ARBA" id="ARBA00022946"/>
    </source>
</evidence>
<dbReference type="PANTHER" id="PTHR43159">
    <property type="entry name" value="ENOYL-[ACYL-CARRIER-PROTEIN] REDUCTASE"/>
    <property type="match status" value="1"/>
</dbReference>
<dbReference type="PRINTS" id="PR00081">
    <property type="entry name" value="GDHRDH"/>
</dbReference>
<sequence length="392" mass="41780">MAASAASSFQITIARPSIFSTKRISSVCSTKFCADTRKQSWNRLASSCQVSSTQNFWRNFTSTSQKLEKVVTKAKSEADGSKAASGLPIDLKGKRAFIAGIADDNGYGWAIAKSLAAAGAEILVGTWVPALNIFETSLRRGKFDESRVLPDGSLMEITKVYPLDAVFDSLEDVPEDIKSNKRYAGSSKWTVSEAAESVKEDFGSIDILVHSLANGPEVTKPLLETTRKGYLAAISASSYSYVSLLKHFLPIMNPGGSSISLTYIASERIIPGYGGGMSSAKAALESDTRVLAFEAGRKKKVRVNTISAGPLRSRAAKAIGFIDMMIDYSIANAPLQKELSADEVGNTAAFLASPLASAITGAVIYVDNGLNAMGVGIDSPLFKELNIPKSEE</sequence>
<comment type="function">
    <text evidence="15">Catalyzes the NAD-dependent reduction of a carbon-carbon double bond in an enoyl moiety that is covalently linked to an acyl carrier protein (ACP). Catalyzes the last reduction step in the de novo synthesis cycle of fatty acids. Involved in the elongation cycle of fatty acids which are used in lipid metabolism. Required for normal plant growth.</text>
</comment>
<dbReference type="InterPro" id="IPR036291">
    <property type="entry name" value="NAD(P)-bd_dom_sf"/>
</dbReference>
<dbReference type="PANTHER" id="PTHR43159:SF6">
    <property type="entry name" value="ENOYL-[ACYL-CARRIER-PROTEIN] REDUCTASE [NADH] 1, CHLOROPLASTIC ISOFORM X1"/>
    <property type="match status" value="1"/>
</dbReference>
<keyword evidence="11" id="KW-0560">Oxidoreductase</keyword>
<evidence type="ECO:0000256" key="8">
    <source>
        <dbReference type="ARBA" id="ARBA00022640"/>
    </source>
</evidence>
<dbReference type="InterPro" id="IPR002347">
    <property type="entry name" value="SDR_fam"/>
</dbReference>
<evidence type="ECO:0000313" key="18">
    <source>
        <dbReference type="RefSeq" id="XP_009791511.1"/>
    </source>
</evidence>
<proteinExistence type="inferred from homology"/>
<evidence type="ECO:0000256" key="1">
    <source>
        <dbReference type="ARBA" id="ARBA00004229"/>
    </source>
</evidence>
<name>A0A1U7XPF1_NICSY</name>
<dbReference type="Proteomes" id="UP000189701">
    <property type="component" value="Unplaced"/>
</dbReference>
<comment type="subunit">
    <text evidence="4">Homotetramer.</text>
</comment>
<keyword evidence="8" id="KW-0934">Plastid</keyword>
<dbReference type="SMR" id="A0A1U7XPF1"/>
<comment type="catalytic activity">
    <reaction evidence="14">
        <text>a 2,3-saturated acyl-[ACP] + NAD(+) = a (2E)-enoyl-[ACP] + NADH + H(+)</text>
        <dbReference type="Rhea" id="RHEA:10240"/>
        <dbReference type="Rhea" id="RHEA-COMP:9925"/>
        <dbReference type="Rhea" id="RHEA-COMP:9926"/>
        <dbReference type="ChEBI" id="CHEBI:15378"/>
        <dbReference type="ChEBI" id="CHEBI:57540"/>
        <dbReference type="ChEBI" id="CHEBI:57945"/>
        <dbReference type="ChEBI" id="CHEBI:78784"/>
        <dbReference type="ChEBI" id="CHEBI:78785"/>
        <dbReference type="EC" id="1.3.1.9"/>
    </reaction>
</comment>
<evidence type="ECO:0000256" key="7">
    <source>
        <dbReference type="ARBA" id="ARBA00022528"/>
    </source>
</evidence>
<keyword evidence="9" id="KW-0276">Fatty acid metabolism</keyword>
<evidence type="ECO:0000256" key="6">
    <source>
        <dbReference type="ARBA" id="ARBA00022516"/>
    </source>
</evidence>
<dbReference type="Pfam" id="PF13561">
    <property type="entry name" value="adh_short_C2"/>
    <property type="match status" value="1"/>
</dbReference>
<dbReference type="EC" id="1.3.1.9" evidence="5"/>
<dbReference type="AlphaFoldDB" id="A0A1U7XPF1"/>
<keyword evidence="13" id="KW-0275">Fatty acid biosynthesis</keyword>
<dbReference type="GO" id="GO:0004318">
    <property type="term" value="F:enoyl-[acyl-carrier-protein] reductase (NADH) activity"/>
    <property type="evidence" value="ECO:0007669"/>
    <property type="project" value="UniProtKB-EC"/>
</dbReference>
<evidence type="ECO:0000256" key="4">
    <source>
        <dbReference type="ARBA" id="ARBA00011881"/>
    </source>
</evidence>
<dbReference type="FunFam" id="1.10.8.400:FF:000001">
    <property type="entry name" value="Enoyl-[acyl-carrier-protein] reductase [NADH]"/>
    <property type="match status" value="1"/>
</dbReference>
<comment type="subcellular location">
    <subcellularLocation>
        <location evidence="1">Plastid</location>
        <location evidence="1">Chloroplast</location>
    </subcellularLocation>
</comment>
<evidence type="ECO:0000256" key="15">
    <source>
        <dbReference type="ARBA" id="ARBA00053870"/>
    </source>
</evidence>
<dbReference type="RefSeq" id="XP_009791511.1">
    <property type="nucleotide sequence ID" value="XM_009793209.1"/>
</dbReference>
<accession>A0A1U7XPF1</accession>
<dbReference type="InterPro" id="IPR014358">
    <property type="entry name" value="Enoyl-ACP_Rdtase_NADH"/>
</dbReference>
<evidence type="ECO:0000256" key="5">
    <source>
        <dbReference type="ARBA" id="ARBA00012996"/>
    </source>
</evidence>
<dbReference type="Gene3D" id="1.10.8.400">
    <property type="entry name" value="Enoyl acyl carrier protein reductase"/>
    <property type="match status" value="1"/>
</dbReference>
<protein>
    <recommendedName>
        <fullName evidence="16">Enoyl-[acyl-carrier-protein] reductase [NADH], chloroplastic</fullName>
        <ecNumber evidence="5">1.3.1.9</ecNumber>
    </recommendedName>
</protein>
<keyword evidence="10" id="KW-0809">Transit peptide</keyword>
<reference evidence="17" key="1">
    <citation type="journal article" date="2013" name="Genome Biol.">
        <title>Reference genomes and transcriptomes of Nicotiana sylvestris and Nicotiana tomentosiformis.</title>
        <authorList>
            <person name="Sierro N."/>
            <person name="Battey J.N."/>
            <person name="Ouadi S."/>
            <person name="Bovet L."/>
            <person name="Goepfert S."/>
            <person name="Bakaher N."/>
            <person name="Peitsch M.C."/>
            <person name="Ivanov N.V."/>
        </authorList>
    </citation>
    <scope>NUCLEOTIDE SEQUENCE [LARGE SCALE GENOMIC DNA]</scope>
</reference>
<dbReference type="NCBIfam" id="NF004957">
    <property type="entry name" value="PRK06300.1"/>
    <property type="match status" value="1"/>
</dbReference>
<dbReference type="KEGG" id="nsy:104238749"/>
<organism evidence="17 18">
    <name type="scientific">Nicotiana sylvestris</name>
    <name type="common">Wood tobacco</name>
    <name type="synonym">South American tobacco</name>
    <dbReference type="NCBI Taxonomy" id="4096"/>
    <lineage>
        <taxon>Eukaryota</taxon>
        <taxon>Viridiplantae</taxon>
        <taxon>Streptophyta</taxon>
        <taxon>Embryophyta</taxon>
        <taxon>Tracheophyta</taxon>
        <taxon>Spermatophyta</taxon>
        <taxon>Magnoliopsida</taxon>
        <taxon>eudicotyledons</taxon>
        <taxon>Gunneridae</taxon>
        <taxon>Pentapetalae</taxon>
        <taxon>asterids</taxon>
        <taxon>lamiids</taxon>
        <taxon>Solanales</taxon>
        <taxon>Solanaceae</taxon>
        <taxon>Nicotianoideae</taxon>
        <taxon>Nicotianeae</taxon>
        <taxon>Nicotiana</taxon>
    </lineage>
</organism>
<dbReference type="STRING" id="4096.A0A1U7XPF1"/>
<dbReference type="GeneID" id="104238749"/>